<feature type="binding site" evidence="7">
    <location>
        <position position="244"/>
    </location>
    <ligand>
        <name>substrate</name>
    </ligand>
</feature>
<dbReference type="SUPFAM" id="SSF51735">
    <property type="entry name" value="NAD(P)-binding Rossmann-fold domains"/>
    <property type="match status" value="1"/>
</dbReference>
<evidence type="ECO:0000256" key="4">
    <source>
        <dbReference type="ARBA" id="ARBA00022857"/>
    </source>
</evidence>
<feature type="binding site" evidence="7">
    <location>
        <position position="187"/>
    </location>
    <ligand>
        <name>substrate</name>
    </ligand>
</feature>
<dbReference type="PIRSF" id="PIRSF000110">
    <property type="entry name" value="G6PD"/>
    <property type="match status" value="1"/>
</dbReference>
<evidence type="ECO:0000256" key="3">
    <source>
        <dbReference type="ARBA" id="ARBA00022526"/>
    </source>
</evidence>
<dbReference type="Pfam" id="PF00479">
    <property type="entry name" value="G6PD_N"/>
    <property type="match status" value="1"/>
</dbReference>
<keyword evidence="6 7" id="KW-0119">Carbohydrate metabolism</keyword>
<evidence type="ECO:0000313" key="11">
    <source>
        <dbReference type="Proteomes" id="UP000018439"/>
    </source>
</evidence>
<evidence type="ECO:0000313" key="10">
    <source>
        <dbReference type="EMBL" id="EGJ72396.1"/>
    </source>
</evidence>
<dbReference type="GO" id="GO:0004345">
    <property type="term" value="F:glucose-6-phosphate dehydrogenase activity"/>
    <property type="evidence" value="ECO:0007669"/>
    <property type="project" value="UniProtKB-UniRule"/>
</dbReference>
<comment type="pathway">
    <text evidence="1 7">Carbohydrate degradation; pentose phosphate pathway; D-ribulose 5-phosphate from D-glucose 6-phosphate (oxidative stage): step 1/3.</text>
</comment>
<dbReference type="GO" id="GO:0006006">
    <property type="term" value="P:glucose metabolic process"/>
    <property type="evidence" value="ECO:0007669"/>
    <property type="project" value="UniProtKB-KW"/>
</dbReference>
<dbReference type="InterPro" id="IPR036291">
    <property type="entry name" value="NAD(P)-bd_dom_sf"/>
</dbReference>
<feature type="binding site" evidence="7">
    <location>
        <position position="350"/>
    </location>
    <ligand>
        <name>substrate</name>
    </ligand>
</feature>
<keyword evidence="11" id="KW-1185">Reference proteome</keyword>
<sequence>MRRQNRKDSHPLIMIIFGASGDLTKRKLMPALYALHKEGRIEGDYKIVGVSRTEYSDESYQKYIREELNHFVKEQEQDTKIMDDFATHLYYFPMEMGENAAPFYEKLKVKLEEMVGDAPLDNLLFYLATPPSLYSTIPINLQKSGLNLPNSRIIVEKPFGYDLESAQKLNEIYNSVFDEHQVYRIDHFLGKETAQNILALRFANGIFEPLWNRNYIDYVEITAVENLGIENRGGFYDGTGALRDMVQNHLIQLVALTAMEPPATFNADSFRNEVVKVYDSLVPLTKEDLDEHIVRGQYLENGEKKGYRQEKGVPEKSRTETYIAMKIGIGNWRWSGVPFYIRTGKQMPTKVTEIVVHFKPTPHQMFQCAGGNCPTANKLILRIQPNEGTVLKFGMKVPGPGFDIKQVEMDFTYDRLGGAPVGDAYSRLIEDCILGDQTLFTRSDAVEASWNFFDPVLKYWEENPKASLFGYPAGTWGPLESEEMMKEHGASWTNPCKNLTNTDQYCEL</sequence>
<dbReference type="EMBL" id="CM001167">
    <property type="protein sequence ID" value="EGJ72396.1"/>
    <property type="molecule type" value="Genomic_DNA"/>
</dbReference>
<dbReference type="PROSITE" id="PS00069">
    <property type="entry name" value="G6P_DEHYDROGENASE"/>
    <property type="match status" value="1"/>
</dbReference>
<evidence type="ECO:0000256" key="1">
    <source>
        <dbReference type="ARBA" id="ARBA00004937"/>
    </source>
</evidence>
<evidence type="ECO:0000259" key="9">
    <source>
        <dbReference type="Pfam" id="PF02781"/>
    </source>
</evidence>
<protein>
    <recommendedName>
        <fullName evidence="7">Glucose-6-phosphate 1-dehydrogenase</fullName>
        <shortName evidence="7">G6PD</shortName>
        <ecNumber evidence="7">1.1.1.49</ecNumber>
    </recommendedName>
</protein>
<feature type="binding site" evidence="7">
    <location>
        <position position="225"/>
    </location>
    <ligand>
        <name>substrate</name>
    </ligand>
</feature>
<dbReference type="eggNOG" id="COG0364">
    <property type="taxonomic scope" value="Bacteria"/>
</dbReference>
<feature type="domain" description="Glucose-6-phosphate dehydrogenase NAD-binding" evidence="8">
    <location>
        <begin position="15"/>
        <end position="196"/>
    </location>
</feature>
<dbReference type="InterPro" id="IPR022675">
    <property type="entry name" value="G6P_DH_C"/>
</dbReference>
<dbReference type="UniPathway" id="UPA00115">
    <property type="reaction ID" value="UER00408"/>
</dbReference>
<keyword evidence="5 7" id="KW-0560">Oxidoreductase</keyword>
<name>F3ZUE8_9BACE</name>
<feature type="binding site" evidence="7">
    <location>
        <begin position="18"/>
        <end position="25"/>
    </location>
    <ligand>
        <name>NADP(+)</name>
        <dbReference type="ChEBI" id="CHEBI:58349"/>
    </ligand>
</feature>
<evidence type="ECO:0000259" key="8">
    <source>
        <dbReference type="Pfam" id="PF00479"/>
    </source>
</evidence>
<dbReference type="NCBIfam" id="TIGR00871">
    <property type="entry name" value="zwf"/>
    <property type="match status" value="1"/>
</dbReference>
<dbReference type="InterPro" id="IPR022674">
    <property type="entry name" value="G6P_DH_NAD-bd"/>
</dbReference>
<comment type="similarity">
    <text evidence="2 7">Belongs to the glucose-6-phosphate dehydrogenase family.</text>
</comment>
<dbReference type="GO" id="GO:0009051">
    <property type="term" value="P:pentose-phosphate shunt, oxidative branch"/>
    <property type="evidence" value="ECO:0007669"/>
    <property type="project" value="TreeGrafter"/>
</dbReference>
<keyword evidence="3 7" id="KW-0313">Glucose metabolism</keyword>
<feature type="active site" description="Proton acceptor" evidence="7">
    <location>
        <position position="249"/>
    </location>
</feature>
<evidence type="ECO:0000256" key="5">
    <source>
        <dbReference type="ARBA" id="ARBA00023002"/>
    </source>
</evidence>
<comment type="function">
    <text evidence="7">Catalyzes the oxidation of glucose 6-phosphate to 6-phosphogluconolactone.</text>
</comment>
<feature type="binding site" evidence="7">
    <location>
        <position position="191"/>
    </location>
    <ligand>
        <name>substrate</name>
    </ligand>
</feature>
<dbReference type="STRING" id="679937.Bcop_2233"/>
<comment type="caution">
    <text evidence="7">Lacks conserved residue(s) required for the propagation of feature annotation.</text>
</comment>
<dbReference type="PRINTS" id="PR00079">
    <property type="entry name" value="G6PDHDRGNASE"/>
</dbReference>
<reference evidence="10 11" key="1">
    <citation type="journal article" date="2011" name="Stand. Genomic Sci.">
        <title>Non-contiguous finished genome sequence of Bacteroides coprosuis type strain (PC139).</title>
        <authorList>
            <person name="Land M."/>
            <person name="Held B."/>
            <person name="Gronow S."/>
            <person name="Abt B."/>
            <person name="Lucas S."/>
            <person name="Del Rio T.G."/>
            <person name="Nolan M."/>
            <person name="Tice H."/>
            <person name="Cheng J.F."/>
            <person name="Pitluck S."/>
            <person name="Liolios K."/>
            <person name="Pagani I."/>
            <person name="Ivanova N."/>
            <person name="Mavromatis K."/>
            <person name="Mikhailova N."/>
            <person name="Pati A."/>
            <person name="Tapia R."/>
            <person name="Han C."/>
            <person name="Goodwin L."/>
            <person name="Chen A."/>
            <person name="Palaniappan K."/>
            <person name="Hauser L."/>
            <person name="Brambilla E.M."/>
            <person name="Rohde M."/>
            <person name="Goker M."/>
            <person name="Detter J.C."/>
            <person name="Woyke T."/>
            <person name="Bristow J."/>
            <person name="Eisen J.A."/>
            <person name="Markowitz V."/>
            <person name="Hugenholtz P."/>
            <person name="Kyrpides N.C."/>
            <person name="Klenk H.P."/>
            <person name="Lapidus A."/>
        </authorList>
    </citation>
    <scope>NUCLEOTIDE SEQUENCE [LARGE SCALE GENOMIC DNA]</scope>
    <source>
        <strain evidence="10 11">DSM 18011</strain>
    </source>
</reference>
<dbReference type="Proteomes" id="UP000018439">
    <property type="component" value="Chromosome"/>
</dbReference>
<dbReference type="GO" id="GO:0050661">
    <property type="term" value="F:NADP binding"/>
    <property type="evidence" value="ECO:0007669"/>
    <property type="project" value="UniProtKB-UniRule"/>
</dbReference>
<feature type="binding site" evidence="7">
    <location>
        <position position="157"/>
    </location>
    <ligand>
        <name>NADP(+)</name>
        <dbReference type="ChEBI" id="CHEBI:58349"/>
    </ligand>
</feature>
<dbReference type="Gene3D" id="3.30.360.10">
    <property type="entry name" value="Dihydrodipicolinate Reductase, domain 2"/>
    <property type="match status" value="1"/>
</dbReference>
<evidence type="ECO:0000256" key="2">
    <source>
        <dbReference type="ARBA" id="ARBA00009975"/>
    </source>
</evidence>
<feature type="domain" description="Glucose-6-phosphate dehydrogenase C-terminal" evidence="9">
    <location>
        <begin position="198"/>
        <end position="492"/>
    </location>
</feature>
<dbReference type="PANTHER" id="PTHR23429:SF0">
    <property type="entry name" value="GLUCOSE-6-PHOSPHATE 1-DEHYDROGENASE"/>
    <property type="match status" value="1"/>
</dbReference>
<dbReference type="HOGENOM" id="CLU_013524_5_0_10"/>
<dbReference type="SUPFAM" id="SSF55347">
    <property type="entry name" value="Glyceraldehyde-3-phosphate dehydrogenase-like, C-terminal domain"/>
    <property type="match status" value="1"/>
</dbReference>
<gene>
    <name evidence="7" type="primary">zwf</name>
    <name evidence="10" type="ORF">Bcop_2233</name>
</gene>
<dbReference type="Pfam" id="PF02781">
    <property type="entry name" value="G6PD_C"/>
    <property type="match status" value="1"/>
</dbReference>
<organism evidence="10 11">
    <name type="scientific">Bacteroides coprosuis DSM 18011</name>
    <dbReference type="NCBI Taxonomy" id="679937"/>
    <lineage>
        <taxon>Bacteria</taxon>
        <taxon>Pseudomonadati</taxon>
        <taxon>Bacteroidota</taxon>
        <taxon>Bacteroidia</taxon>
        <taxon>Bacteroidales</taxon>
        <taxon>Bacteroidaceae</taxon>
        <taxon>Bacteroides</taxon>
    </lineage>
</organism>
<evidence type="ECO:0000256" key="6">
    <source>
        <dbReference type="ARBA" id="ARBA00023277"/>
    </source>
</evidence>
<dbReference type="InterPro" id="IPR019796">
    <property type="entry name" value="G6P_DH_AS"/>
</dbReference>
<accession>F3ZUE8</accession>
<keyword evidence="4 7" id="KW-0521">NADP</keyword>
<dbReference type="PANTHER" id="PTHR23429">
    <property type="entry name" value="GLUCOSE-6-PHOSPHATE 1-DEHYDROGENASE G6PD"/>
    <property type="match status" value="1"/>
</dbReference>
<dbReference type="InterPro" id="IPR001282">
    <property type="entry name" value="G6P_DH"/>
</dbReference>
<dbReference type="HAMAP" id="MF_00966">
    <property type="entry name" value="G6PD"/>
    <property type="match status" value="1"/>
</dbReference>
<comment type="catalytic activity">
    <reaction evidence="7">
        <text>D-glucose 6-phosphate + NADP(+) = 6-phospho-D-glucono-1,5-lactone + NADPH + H(+)</text>
        <dbReference type="Rhea" id="RHEA:15841"/>
        <dbReference type="ChEBI" id="CHEBI:15378"/>
        <dbReference type="ChEBI" id="CHEBI:57783"/>
        <dbReference type="ChEBI" id="CHEBI:57955"/>
        <dbReference type="ChEBI" id="CHEBI:58349"/>
        <dbReference type="ChEBI" id="CHEBI:61548"/>
        <dbReference type="EC" id="1.1.1.49"/>
    </reaction>
</comment>
<proteinExistence type="inferred from homology"/>
<feature type="binding site" evidence="7">
    <location>
        <position position="345"/>
    </location>
    <ligand>
        <name>substrate</name>
    </ligand>
</feature>
<evidence type="ECO:0000256" key="7">
    <source>
        <dbReference type="HAMAP-Rule" id="MF_00966"/>
    </source>
</evidence>
<dbReference type="Gene3D" id="3.40.50.720">
    <property type="entry name" value="NAD(P)-binding Rossmann-like Domain"/>
    <property type="match status" value="1"/>
</dbReference>
<dbReference type="EC" id="1.1.1.49" evidence="7"/>
<dbReference type="AlphaFoldDB" id="F3ZUE8"/>
<feature type="binding site" evidence="7">
    <location>
        <position position="52"/>
    </location>
    <ligand>
        <name>NADP(+)</name>
        <dbReference type="ChEBI" id="CHEBI:58349"/>
    </ligand>
</feature>
<dbReference type="GO" id="GO:0005829">
    <property type="term" value="C:cytosol"/>
    <property type="evidence" value="ECO:0007669"/>
    <property type="project" value="TreeGrafter"/>
</dbReference>